<comment type="caution">
    <text evidence="3">The sequence shown here is derived from an EMBL/GenBank/DDBJ whole genome shotgun (WGS) entry which is preliminary data.</text>
</comment>
<evidence type="ECO:0000313" key="4">
    <source>
        <dbReference type="Proteomes" id="UP000606172"/>
    </source>
</evidence>
<dbReference type="GO" id="GO:0046872">
    <property type="term" value="F:metal ion binding"/>
    <property type="evidence" value="ECO:0007669"/>
    <property type="project" value="InterPro"/>
</dbReference>
<dbReference type="SUPFAM" id="SSF56059">
    <property type="entry name" value="Glutathione synthetase ATP-binding domain-like"/>
    <property type="match status" value="1"/>
</dbReference>
<dbReference type="InterPro" id="IPR011761">
    <property type="entry name" value="ATP-grasp"/>
</dbReference>
<gene>
    <name evidence="3" type="ORF">Ssi02_30720</name>
</gene>
<organism evidence="3 4">
    <name type="scientific">Sinosporangium siamense</name>
    <dbReference type="NCBI Taxonomy" id="1367973"/>
    <lineage>
        <taxon>Bacteria</taxon>
        <taxon>Bacillati</taxon>
        <taxon>Actinomycetota</taxon>
        <taxon>Actinomycetes</taxon>
        <taxon>Streptosporangiales</taxon>
        <taxon>Streptosporangiaceae</taxon>
        <taxon>Sinosporangium</taxon>
    </lineage>
</organism>
<evidence type="ECO:0000256" key="1">
    <source>
        <dbReference type="PROSITE-ProRule" id="PRU00409"/>
    </source>
</evidence>
<keyword evidence="4" id="KW-1185">Reference proteome</keyword>
<dbReference type="PROSITE" id="PS50975">
    <property type="entry name" value="ATP_GRASP"/>
    <property type="match status" value="1"/>
</dbReference>
<dbReference type="Gene3D" id="3.30.470.20">
    <property type="entry name" value="ATP-grasp fold, B domain"/>
    <property type="match status" value="1"/>
</dbReference>
<keyword evidence="1" id="KW-0547">Nucleotide-binding</keyword>
<evidence type="ECO:0000313" key="3">
    <source>
        <dbReference type="EMBL" id="GII92841.1"/>
    </source>
</evidence>
<name>A0A919RFA7_9ACTN</name>
<dbReference type="AlphaFoldDB" id="A0A919RFA7"/>
<dbReference type="EMBL" id="BOOW01000018">
    <property type="protein sequence ID" value="GII92841.1"/>
    <property type="molecule type" value="Genomic_DNA"/>
</dbReference>
<dbReference type="RefSeq" id="WP_239128916.1">
    <property type="nucleotide sequence ID" value="NZ_BOOW01000018.1"/>
</dbReference>
<accession>A0A919RFA7</accession>
<reference evidence="3" key="1">
    <citation type="submission" date="2021-01" db="EMBL/GenBank/DDBJ databases">
        <title>Whole genome shotgun sequence of Sinosporangium siamense NBRC 109515.</title>
        <authorList>
            <person name="Komaki H."/>
            <person name="Tamura T."/>
        </authorList>
    </citation>
    <scope>NUCLEOTIDE SEQUENCE</scope>
    <source>
        <strain evidence="3">NBRC 109515</strain>
    </source>
</reference>
<sequence length="436" mass="47330">MRLLIGNSTNADLVDESEKRGAAWWALRLLWFAEDDDVIVMSEPPAGVYLDYVTSMTGTDPSSLRIVVPPPGVDGMQWLSADRLQSPVLADMLGEAFAGRKVDEVLALWPDASVVALARSLGCEEAVPGAGFASQGGGALVNSKAIFRAVAMGTGLPLPAGAVCGNPRAAEDAVMELLERRRPAIVKHEFLSGGMGNEILSRDEGVRPFGARRVTVVPDRVACAGFFAENWDRLTGEGRYRLVVEEYYPESTAVFAEFLITDDGPEFGGNGQMFYIPIANAQAIPAPPPLSESMPQVVDHSRRLCETLHAMGYRGRLSADAIVTPDGEIYFTEYNGRVTGSTHLYAVLGKRIVGADYAEDRLLFERVGWRVPSFEEAAAAVRDAGLTYDPATRTGVIFCSAFDRPSSTLWYCLVERDIESARKTEVTLNGLFPQQP</sequence>
<protein>
    <recommendedName>
        <fullName evidence="2">ATP-grasp domain-containing protein</fullName>
    </recommendedName>
</protein>
<dbReference type="Pfam" id="PF18105">
    <property type="entry name" value="PGM1_C"/>
    <property type="match status" value="1"/>
</dbReference>
<dbReference type="Proteomes" id="UP000606172">
    <property type="component" value="Unassembled WGS sequence"/>
</dbReference>
<dbReference type="Pfam" id="PF18604">
    <property type="entry name" value="PreAtp-grasp"/>
    <property type="match status" value="1"/>
</dbReference>
<dbReference type="GO" id="GO:0005524">
    <property type="term" value="F:ATP binding"/>
    <property type="evidence" value="ECO:0007669"/>
    <property type="project" value="UniProtKB-UniRule"/>
</dbReference>
<feature type="domain" description="ATP-grasp" evidence="2">
    <location>
        <begin position="148"/>
        <end position="366"/>
    </location>
</feature>
<dbReference type="InterPro" id="IPR040754">
    <property type="entry name" value="PreAtp-grasp"/>
</dbReference>
<dbReference type="InterPro" id="IPR041356">
    <property type="entry name" value="PGM1_C"/>
</dbReference>
<proteinExistence type="predicted"/>
<evidence type="ECO:0000259" key="2">
    <source>
        <dbReference type="PROSITE" id="PS50975"/>
    </source>
</evidence>
<keyword evidence="1" id="KW-0067">ATP-binding</keyword>